<dbReference type="CDD" id="cd09272">
    <property type="entry name" value="RNase_HI_RT_Ty1"/>
    <property type="match status" value="1"/>
</dbReference>
<dbReference type="PROSITE" id="PS50994">
    <property type="entry name" value="INTEGRASE"/>
    <property type="match status" value="1"/>
</dbReference>
<evidence type="ECO:0000256" key="3">
    <source>
        <dbReference type="SAM" id="MobiDB-lite"/>
    </source>
</evidence>
<dbReference type="InterPro" id="IPR036397">
    <property type="entry name" value="RNaseH_sf"/>
</dbReference>
<dbReference type="PANTHER" id="PTHR42648">
    <property type="entry name" value="TRANSPOSASE, PUTATIVE-RELATED"/>
    <property type="match status" value="1"/>
</dbReference>
<proteinExistence type="predicted"/>
<dbReference type="GO" id="GO:0003676">
    <property type="term" value="F:nucleic acid binding"/>
    <property type="evidence" value="ECO:0007669"/>
    <property type="project" value="InterPro"/>
</dbReference>
<accession>A0AAV7E7U7</accession>
<dbReference type="Pfam" id="PF25597">
    <property type="entry name" value="SH3_retrovirus"/>
    <property type="match status" value="1"/>
</dbReference>
<dbReference type="GO" id="GO:0015074">
    <property type="term" value="P:DNA integration"/>
    <property type="evidence" value="ECO:0007669"/>
    <property type="project" value="InterPro"/>
</dbReference>
<organism evidence="5 6">
    <name type="scientific">Aristolochia fimbriata</name>
    <name type="common">White veined hardy Dutchman's pipe vine</name>
    <dbReference type="NCBI Taxonomy" id="158543"/>
    <lineage>
        <taxon>Eukaryota</taxon>
        <taxon>Viridiplantae</taxon>
        <taxon>Streptophyta</taxon>
        <taxon>Embryophyta</taxon>
        <taxon>Tracheophyta</taxon>
        <taxon>Spermatophyta</taxon>
        <taxon>Magnoliopsida</taxon>
        <taxon>Magnoliidae</taxon>
        <taxon>Piperales</taxon>
        <taxon>Aristolochiaceae</taxon>
        <taxon>Aristolochia</taxon>
    </lineage>
</organism>
<keyword evidence="2" id="KW-0378">Hydrolase</keyword>
<gene>
    <name evidence="5" type="ORF">H6P81_016262</name>
</gene>
<name>A0AAV7E7U7_ARIFI</name>
<feature type="region of interest" description="Disordered" evidence="3">
    <location>
        <begin position="336"/>
        <end position="358"/>
    </location>
</feature>
<protein>
    <recommendedName>
        <fullName evidence="4">Integrase catalytic domain-containing protein</fullName>
    </recommendedName>
</protein>
<dbReference type="Pfam" id="PF13976">
    <property type="entry name" value="gag_pre-integrs"/>
    <property type="match status" value="1"/>
</dbReference>
<evidence type="ECO:0000256" key="1">
    <source>
        <dbReference type="ARBA" id="ARBA00022723"/>
    </source>
</evidence>
<dbReference type="AlphaFoldDB" id="A0AAV7E7U7"/>
<dbReference type="InterPro" id="IPR043502">
    <property type="entry name" value="DNA/RNA_pol_sf"/>
</dbReference>
<dbReference type="InterPro" id="IPR013103">
    <property type="entry name" value="RVT_2"/>
</dbReference>
<keyword evidence="1" id="KW-0479">Metal-binding</keyword>
<dbReference type="PANTHER" id="PTHR42648:SF27">
    <property type="entry name" value="RNA-DIRECTED DNA POLYMERASE"/>
    <property type="match status" value="1"/>
</dbReference>
<evidence type="ECO:0000259" key="4">
    <source>
        <dbReference type="PROSITE" id="PS50994"/>
    </source>
</evidence>
<evidence type="ECO:0000313" key="6">
    <source>
        <dbReference type="Proteomes" id="UP000825729"/>
    </source>
</evidence>
<keyword evidence="6" id="KW-1185">Reference proteome</keyword>
<dbReference type="Pfam" id="PF07727">
    <property type="entry name" value="RVT_2"/>
    <property type="match status" value="1"/>
</dbReference>
<reference evidence="5 6" key="1">
    <citation type="submission" date="2021-07" db="EMBL/GenBank/DDBJ databases">
        <title>The Aristolochia fimbriata genome: insights into angiosperm evolution, floral development and chemical biosynthesis.</title>
        <authorList>
            <person name="Jiao Y."/>
        </authorList>
    </citation>
    <scope>NUCLEOTIDE SEQUENCE [LARGE SCALE GENOMIC DNA]</scope>
    <source>
        <strain evidence="5">IBCAS-2021</strain>
        <tissue evidence="5">Leaf</tissue>
    </source>
</reference>
<dbReference type="SUPFAM" id="SSF56672">
    <property type="entry name" value="DNA/RNA polymerases"/>
    <property type="match status" value="1"/>
</dbReference>
<dbReference type="Proteomes" id="UP000825729">
    <property type="component" value="Unassembled WGS sequence"/>
</dbReference>
<dbReference type="SUPFAM" id="SSF53098">
    <property type="entry name" value="Ribonuclease H-like"/>
    <property type="match status" value="1"/>
</dbReference>
<dbReference type="InterPro" id="IPR039537">
    <property type="entry name" value="Retrotran_Ty1/copia-like"/>
</dbReference>
<evidence type="ECO:0000313" key="5">
    <source>
        <dbReference type="EMBL" id="KAG9444922.1"/>
    </source>
</evidence>
<dbReference type="InterPro" id="IPR001584">
    <property type="entry name" value="Integrase_cat-core"/>
</dbReference>
<dbReference type="GO" id="GO:0016787">
    <property type="term" value="F:hydrolase activity"/>
    <property type="evidence" value="ECO:0007669"/>
    <property type="project" value="UniProtKB-KW"/>
</dbReference>
<dbReference type="EMBL" id="JAINDJ010000006">
    <property type="protein sequence ID" value="KAG9444922.1"/>
    <property type="molecule type" value="Genomic_DNA"/>
</dbReference>
<dbReference type="InterPro" id="IPR057670">
    <property type="entry name" value="SH3_retrovirus"/>
</dbReference>
<dbReference type="GO" id="GO:0046872">
    <property type="term" value="F:metal ion binding"/>
    <property type="evidence" value="ECO:0007669"/>
    <property type="project" value="UniProtKB-KW"/>
</dbReference>
<feature type="domain" description="Integrase catalytic" evidence="4">
    <location>
        <begin position="79"/>
        <end position="246"/>
    </location>
</feature>
<dbReference type="InterPro" id="IPR012337">
    <property type="entry name" value="RNaseH-like_sf"/>
</dbReference>
<sequence>MVIIKKDNLVIKGSLYDGLYKLNAISPTLCMSVKRSRDLDSSILWHHRLGHIGKERVLILVKEEIIPELSFDEFGICKRKRSEELLDLIHSDICGPINVPSRHGHKYFITFIDDYSKYGYVYLLNKKSDALESFKEFKAEVEKSTGKMIKGLMSDRGREYCSDLFNSYCIENGIVHYLSIPRTPQQNGVSERRNRTLLEMVRSMMSGTNLPLSLWSEALKTVAYLLNRVPSKSVQKTPFELWVGRPPRLGHLVTWGCPARALYTGDDRSKIEPKTLECFFVGYPLHSKGFRLYDKSNGVIFESRNVTFLESILIEKTEKDHVDILEIQENVEPISSSLPSTSEVPQHPHVQDNVRRSQRQIRAPNRYTLVGDSYPRLEDKDILDPHDYDSAISDIDAKKWDIAMKEEMDSMQKNKVWTLVEPPKNCKPIGCKWIFKRKRNSEGQVEKYKARLVAKGYTQRKGFDYDDGFVTDGTKVCKLTRAIYGLKQASRQWYMKFDQSIKAFEFESNSEDPCVYIKRFNGQIVFLVLPDICFVVSLLSRYQSDPGPRHWEGVKRVLRYIKGTRTARLVFSSSTLMVEGYSDSDYQGDQDDRKSTSGYVFMFGGGTISWKSKKQDCIAISTMEAKYIACSLAAQEAIWIRNFLRELYIVDSIKDPITMYCDNEAARSLTNNSRYHSRAKHIDGKYHFIRDRVQKNQLVVERKSSAEMLADPMTKGLNVKVFIDHVRSMDIIINSPWF</sequence>
<dbReference type="Pfam" id="PF00665">
    <property type="entry name" value="rve"/>
    <property type="match status" value="1"/>
</dbReference>
<comment type="caution">
    <text evidence="5">The sequence shown here is derived from an EMBL/GenBank/DDBJ whole genome shotgun (WGS) entry which is preliminary data.</text>
</comment>
<dbReference type="InterPro" id="IPR025724">
    <property type="entry name" value="GAG-pre-integrase_dom"/>
</dbReference>
<evidence type="ECO:0000256" key="2">
    <source>
        <dbReference type="ARBA" id="ARBA00022801"/>
    </source>
</evidence>
<dbReference type="Gene3D" id="3.30.420.10">
    <property type="entry name" value="Ribonuclease H-like superfamily/Ribonuclease H"/>
    <property type="match status" value="1"/>
</dbReference>